<feature type="transmembrane region" description="Helical" evidence="8">
    <location>
        <begin position="324"/>
        <end position="342"/>
    </location>
</feature>
<feature type="transmembrane region" description="Helical" evidence="8">
    <location>
        <begin position="159"/>
        <end position="176"/>
    </location>
</feature>
<name>A0A3P3XSQ9_9SPIR</name>
<organism evidence="9">
    <name type="scientific">uncultured spirochete</name>
    <dbReference type="NCBI Taxonomy" id="156406"/>
    <lineage>
        <taxon>Bacteria</taxon>
        <taxon>Pseudomonadati</taxon>
        <taxon>Spirochaetota</taxon>
        <taxon>Spirochaetia</taxon>
        <taxon>Spirochaetales</taxon>
        <taxon>environmental samples</taxon>
    </lineage>
</organism>
<keyword evidence="4 8" id="KW-0812">Transmembrane</keyword>
<dbReference type="GO" id="GO:0015293">
    <property type="term" value="F:symporter activity"/>
    <property type="evidence" value="ECO:0007669"/>
    <property type="project" value="UniProtKB-KW"/>
</dbReference>
<feature type="transmembrane region" description="Helical" evidence="8">
    <location>
        <begin position="209"/>
        <end position="226"/>
    </location>
</feature>
<dbReference type="GO" id="GO:0005886">
    <property type="term" value="C:plasma membrane"/>
    <property type="evidence" value="ECO:0007669"/>
    <property type="project" value="UniProtKB-SubCell"/>
</dbReference>
<keyword evidence="6 8" id="KW-1133">Transmembrane helix</keyword>
<keyword evidence="7 8" id="KW-0472">Membrane</keyword>
<evidence type="ECO:0000256" key="4">
    <source>
        <dbReference type="ARBA" id="ARBA00022692"/>
    </source>
</evidence>
<keyword evidence="2" id="KW-0813">Transport</keyword>
<accession>A0A3P3XSQ9</accession>
<dbReference type="PANTHER" id="PTHR42865">
    <property type="entry name" value="PROTON/GLUTAMATE-ASPARTATE SYMPORTER"/>
    <property type="match status" value="1"/>
</dbReference>
<keyword evidence="3" id="KW-1003">Cell membrane</keyword>
<keyword evidence="5" id="KW-0769">Symport</keyword>
<evidence type="ECO:0000256" key="3">
    <source>
        <dbReference type="ARBA" id="ARBA00022475"/>
    </source>
</evidence>
<dbReference type="AlphaFoldDB" id="A0A3P3XSQ9"/>
<feature type="transmembrane region" description="Helical" evidence="8">
    <location>
        <begin position="93"/>
        <end position="114"/>
    </location>
</feature>
<reference evidence="9" key="1">
    <citation type="submission" date="2017-02" db="EMBL/GenBank/DDBJ databases">
        <authorList>
            <person name="Regsiter A."/>
            <person name="William W."/>
        </authorList>
    </citation>
    <scope>NUCLEOTIDE SEQUENCE</scope>
    <source>
        <strain evidence="9">BdmA 4</strain>
    </source>
</reference>
<comment type="subcellular location">
    <subcellularLocation>
        <location evidence="1">Cell membrane</location>
        <topology evidence="1">Multi-pass membrane protein</topology>
    </subcellularLocation>
</comment>
<dbReference type="PANTHER" id="PTHR42865:SF7">
    <property type="entry name" value="PROTON_GLUTAMATE-ASPARTATE SYMPORTER"/>
    <property type="match status" value="1"/>
</dbReference>
<feature type="transmembrane region" description="Helical" evidence="8">
    <location>
        <begin position="232"/>
        <end position="262"/>
    </location>
</feature>
<dbReference type="EMBL" id="FWDO01000005">
    <property type="protein sequence ID" value="SLM19327.1"/>
    <property type="molecule type" value="Genomic_DNA"/>
</dbReference>
<dbReference type="FunFam" id="1.10.3860.10:FF:000001">
    <property type="entry name" value="C4-dicarboxylate transport protein"/>
    <property type="match status" value="1"/>
</dbReference>
<feature type="transmembrane region" description="Helical" evidence="8">
    <location>
        <begin position="348"/>
        <end position="376"/>
    </location>
</feature>
<dbReference type="GO" id="GO:0006835">
    <property type="term" value="P:dicarboxylic acid transport"/>
    <property type="evidence" value="ECO:0007669"/>
    <property type="project" value="UniProtKB-ARBA"/>
</dbReference>
<protein>
    <submittedName>
        <fullName evidence="9">Sodium:dicarboxylate symporter</fullName>
    </submittedName>
</protein>
<evidence type="ECO:0000256" key="8">
    <source>
        <dbReference type="SAM" id="Phobius"/>
    </source>
</evidence>
<dbReference type="InterPro" id="IPR001991">
    <property type="entry name" value="Na-dicarboxylate_symporter"/>
</dbReference>
<gene>
    <name evidence="9" type="ORF">SPIRO4BDMA_50842</name>
</gene>
<evidence type="ECO:0000313" key="9">
    <source>
        <dbReference type="EMBL" id="SLM19327.1"/>
    </source>
</evidence>
<evidence type="ECO:0000256" key="5">
    <source>
        <dbReference type="ARBA" id="ARBA00022847"/>
    </source>
</evidence>
<evidence type="ECO:0000256" key="7">
    <source>
        <dbReference type="ARBA" id="ARBA00023136"/>
    </source>
</evidence>
<feature type="transmembrane region" description="Helical" evidence="8">
    <location>
        <begin position="20"/>
        <end position="40"/>
    </location>
</feature>
<sequence length="435" mass="45899">MAEKKKRGAFDWYFKTNLLARILIGLVLGAIVGIILGFFPSSVKPFVDNSRFFGDLFIRLLKMIVVPVVLFSLIAGAASIAPSRLGRVGIKILVYYLLTSAFAVIIGLVSANIFQPGAGFNIIGDAAVQGKQAAPPTIAQILLNIVPTNPFESIMKGDVLPIIFFSVVFGIGLSYIKDSKQQALAKSGAVLLDCVNAAAETMYKVVRGIMQYAPIGVFVLIAQVFAQQGPKAIGPLLMVTLAVYIGLIVHLVVTYGGILSVYKLGFGKFLKGANEAMITAFVTRSSSGTLPVTMRCSEENLGVPRTIGSFTLPLGATINMDGTAIYLGVCAMFIGFATNQPLTLNQQLTVIITATLASIGTAGVPGAGAIMLIMVLESIGLKITEGSSVASAYAMILGIDALLDMGRTSLNVTGDLVGSSIVAKTEKELDMSKWK</sequence>
<dbReference type="InterPro" id="IPR036458">
    <property type="entry name" value="Na:dicarbo_symporter_sf"/>
</dbReference>
<proteinExistence type="predicted"/>
<dbReference type="PRINTS" id="PR00173">
    <property type="entry name" value="EDTRNSPORT"/>
</dbReference>
<evidence type="ECO:0000256" key="2">
    <source>
        <dbReference type="ARBA" id="ARBA00022448"/>
    </source>
</evidence>
<dbReference type="Gene3D" id="1.10.3860.10">
    <property type="entry name" value="Sodium:dicarboxylate symporter"/>
    <property type="match status" value="1"/>
</dbReference>
<evidence type="ECO:0000256" key="6">
    <source>
        <dbReference type="ARBA" id="ARBA00022989"/>
    </source>
</evidence>
<dbReference type="SUPFAM" id="SSF118215">
    <property type="entry name" value="Proton glutamate symport protein"/>
    <property type="match status" value="1"/>
</dbReference>
<evidence type="ECO:0000256" key="1">
    <source>
        <dbReference type="ARBA" id="ARBA00004651"/>
    </source>
</evidence>
<dbReference type="Pfam" id="PF00375">
    <property type="entry name" value="SDF"/>
    <property type="match status" value="1"/>
</dbReference>
<feature type="transmembrane region" description="Helical" evidence="8">
    <location>
        <begin position="60"/>
        <end position="81"/>
    </location>
</feature>